<dbReference type="STRING" id="602072.A0A1R3RPK5"/>
<dbReference type="Gene3D" id="3.10.129.110">
    <property type="entry name" value="Polyketide synthase dehydratase"/>
    <property type="match status" value="1"/>
</dbReference>
<protein>
    <recommendedName>
        <fullName evidence="5">PKS/mFAS DH domain-containing protein</fullName>
    </recommendedName>
</protein>
<evidence type="ECO:0000256" key="2">
    <source>
        <dbReference type="ARBA" id="ARBA00022857"/>
    </source>
</evidence>
<dbReference type="InterPro" id="IPR050444">
    <property type="entry name" value="Polyketide_Synthase"/>
</dbReference>
<proteinExistence type="predicted"/>
<feature type="region of interest" description="N-terminal hotdog fold" evidence="4">
    <location>
        <begin position="1"/>
        <end position="82"/>
    </location>
</feature>
<dbReference type="PROSITE" id="PS52019">
    <property type="entry name" value="PKS_MFAS_DH"/>
    <property type="match status" value="1"/>
</dbReference>
<dbReference type="PANTHER" id="PTHR45681">
    <property type="entry name" value="POLYKETIDE SYNTHASE 44-RELATED"/>
    <property type="match status" value="1"/>
</dbReference>
<keyword evidence="3" id="KW-0511">Multifunctional enzyme</keyword>
<gene>
    <name evidence="6" type="ORF">ASPCADRAFT_4450</name>
</gene>
<dbReference type="GO" id="GO:0016491">
    <property type="term" value="F:oxidoreductase activity"/>
    <property type="evidence" value="ECO:0007669"/>
    <property type="project" value="InterPro"/>
</dbReference>
<dbReference type="GO" id="GO:0016740">
    <property type="term" value="F:transferase activity"/>
    <property type="evidence" value="ECO:0007669"/>
    <property type="project" value="UniProtKB-KW"/>
</dbReference>
<accession>A0A1R3RPK5</accession>
<dbReference type="OrthoDB" id="329835at2759"/>
<dbReference type="InterPro" id="IPR049551">
    <property type="entry name" value="PKS_DH_C"/>
</dbReference>
<evidence type="ECO:0000313" key="7">
    <source>
        <dbReference type="Proteomes" id="UP000188318"/>
    </source>
</evidence>
<dbReference type="InterPro" id="IPR036291">
    <property type="entry name" value="NAD(P)-bd_dom_sf"/>
</dbReference>
<sequence length="652" mass="71131">MAGGAIQQVTSKTEGYTVRNVLFKIPLVIGDSGTVEVITTLRPNEVNDLMNSEWFTFSIASYSSNDWTENCSGHIRAGADDQGNHVQVERYARRVSSEKWYSALFDRGLSYGTQFCGLHNISADPLGGSASASVNRVEQHESPYLIHPTMIDQCLQLISVAGAAGISRRIIKNAIPASVERMSIRRGGDHMEAGVSAKQESGNYVTADATVVFDGKVVLSMKRGMLFSMDEQVKADSIPLLAQMQWRPAIDFQQPQSLLPQTEQSAAQVGALCITKKLAFLYILRTADTIKDMHPEATHLAKWKSWILAEGARILSDSQILGFDCEKWMGMSSAEKGAIVESLSSSLATEEGDGSIIAAVCMDQIYANCQGIMSNQVSPLELLMDDNLLGRYYAHGQKYANWDVFLTLLCHSKPTLRILEIGGGTGAATMAALPSLYPPASSRQPADVLVAMGFVGDIDQLGVEGSGTVRRVGRHVTDLVVGEQVLVLGPGIFDTRFIVDQQRCRKLDKGLSLEDAANMALVYMTAVYSLVYVGQIKKGQTVLIHSACGGFGMAAIQVCRLLGAEIFATVGNQTKKDHLIHEFDIPPDHIFDSRSASFLQSLMEATGGHWRLRLTLLPPSRSRAGYGATWDLKSVYLTLSSHALLEGWRNWL</sequence>
<dbReference type="InterPro" id="IPR011032">
    <property type="entry name" value="GroES-like_sf"/>
</dbReference>
<dbReference type="InterPro" id="IPR029063">
    <property type="entry name" value="SAM-dependent_MTases_sf"/>
</dbReference>
<keyword evidence="7" id="KW-1185">Reference proteome</keyword>
<dbReference type="Pfam" id="PF14765">
    <property type="entry name" value="PS-DH"/>
    <property type="match status" value="1"/>
</dbReference>
<dbReference type="PANTHER" id="PTHR45681:SF6">
    <property type="entry name" value="POLYKETIDE SYNTHASE 37"/>
    <property type="match status" value="1"/>
</dbReference>
<organism evidence="6 7">
    <name type="scientific">Aspergillus carbonarius (strain ITEM 5010)</name>
    <dbReference type="NCBI Taxonomy" id="602072"/>
    <lineage>
        <taxon>Eukaryota</taxon>
        <taxon>Fungi</taxon>
        <taxon>Dikarya</taxon>
        <taxon>Ascomycota</taxon>
        <taxon>Pezizomycotina</taxon>
        <taxon>Eurotiomycetes</taxon>
        <taxon>Eurotiomycetidae</taxon>
        <taxon>Eurotiales</taxon>
        <taxon>Aspergillaceae</taxon>
        <taxon>Aspergillus</taxon>
        <taxon>Aspergillus subgen. Circumdati</taxon>
    </lineage>
</organism>
<dbReference type="SUPFAM" id="SSF51735">
    <property type="entry name" value="NAD(P)-binding Rossmann-fold domains"/>
    <property type="match status" value="1"/>
</dbReference>
<dbReference type="SUPFAM" id="SSF50129">
    <property type="entry name" value="GroES-like"/>
    <property type="match status" value="1"/>
</dbReference>
<feature type="region of interest" description="C-terminal hotdog fold" evidence="4">
    <location>
        <begin position="92"/>
        <end position="236"/>
    </location>
</feature>
<evidence type="ECO:0000256" key="1">
    <source>
        <dbReference type="ARBA" id="ARBA00022679"/>
    </source>
</evidence>
<dbReference type="SMART" id="SM00829">
    <property type="entry name" value="PKS_ER"/>
    <property type="match status" value="1"/>
</dbReference>
<reference evidence="7" key="1">
    <citation type="journal article" date="2017" name="Genome Biol.">
        <title>Comparative genomics reveals high biological diversity and specific adaptations in the industrially and medically important fungal genus Aspergillus.</title>
        <authorList>
            <person name="de Vries R.P."/>
            <person name="Riley R."/>
            <person name="Wiebenga A."/>
            <person name="Aguilar-Osorio G."/>
            <person name="Amillis S."/>
            <person name="Uchima C.A."/>
            <person name="Anderluh G."/>
            <person name="Asadollahi M."/>
            <person name="Askin M."/>
            <person name="Barry K."/>
            <person name="Battaglia E."/>
            <person name="Bayram O."/>
            <person name="Benocci T."/>
            <person name="Braus-Stromeyer S.A."/>
            <person name="Caldana C."/>
            <person name="Canovas D."/>
            <person name="Cerqueira G.C."/>
            <person name="Chen F."/>
            <person name="Chen W."/>
            <person name="Choi C."/>
            <person name="Clum A."/>
            <person name="Dos Santos R.A."/>
            <person name="Damasio A.R."/>
            <person name="Diallinas G."/>
            <person name="Emri T."/>
            <person name="Fekete E."/>
            <person name="Flipphi M."/>
            <person name="Freyberg S."/>
            <person name="Gallo A."/>
            <person name="Gournas C."/>
            <person name="Habgood R."/>
            <person name="Hainaut M."/>
            <person name="Harispe M.L."/>
            <person name="Henrissat B."/>
            <person name="Hilden K.S."/>
            <person name="Hope R."/>
            <person name="Hossain A."/>
            <person name="Karabika E."/>
            <person name="Karaffa L."/>
            <person name="Karanyi Z."/>
            <person name="Krasevec N."/>
            <person name="Kuo A."/>
            <person name="Kusch H."/>
            <person name="LaButti K."/>
            <person name="Lagendijk E.L."/>
            <person name="Lapidus A."/>
            <person name="Levasseur A."/>
            <person name="Lindquist E."/>
            <person name="Lipzen A."/>
            <person name="Logrieco A.F."/>
            <person name="MacCabe A."/>
            <person name="Maekelae M.R."/>
            <person name="Malavazi I."/>
            <person name="Melin P."/>
            <person name="Meyer V."/>
            <person name="Mielnichuk N."/>
            <person name="Miskei M."/>
            <person name="Molnar A.P."/>
            <person name="Mule G."/>
            <person name="Ngan C.Y."/>
            <person name="Orejas M."/>
            <person name="Orosz E."/>
            <person name="Ouedraogo J.P."/>
            <person name="Overkamp K.M."/>
            <person name="Park H.-S."/>
            <person name="Perrone G."/>
            <person name="Piumi F."/>
            <person name="Punt P.J."/>
            <person name="Ram A.F."/>
            <person name="Ramon A."/>
            <person name="Rauscher S."/>
            <person name="Record E."/>
            <person name="Riano-Pachon D.M."/>
            <person name="Robert V."/>
            <person name="Roehrig J."/>
            <person name="Ruller R."/>
            <person name="Salamov A."/>
            <person name="Salih N.S."/>
            <person name="Samson R.A."/>
            <person name="Sandor E."/>
            <person name="Sanguinetti M."/>
            <person name="Schuetze T."/>
            <person name="Sepcic K."/>
            <person name="Shelest E."/>
            <person name="Sherlock G."/>
            <person name="Sophianopoulou V."/>
            <person name="Squina F.M."/>
            <person name="Sun H."/>
            <person name="Susca A."/>
            <person name="Todd R.B."/>
            <person name="Tsang A."/>
            <person name="Unkles S.E."/>
            <person name="van de Wiele N."/>
            <person name="van Rossen-Uffink D."/>
            <person name="Oliveira J.V."/>
            <person name="Vesth T.C."/>
            <person name="Visser J."/>
            <person name="Yu J.-H."/>
            <person name="Zhou M."/>
            <person name="Andersen M.R."/>
            <person name="Archer D.B."/>
            <person name="Baker S.E."/>
            <person name="Benoit I."/>
            <person name="Brakhage A.A."/>
            <person name="Braus G.H."/>
            <person name="Fischer R."/>
            <person name="Frisvad J.C."/>
            <person name="Goldman G.H."/>
            <person name="Houbraken J."/>
            <person name="Oakley B."/>
            <person name="Pocsi I."/>
            <person name="Scazzocchio C."/>
            <person name="Seiboth B."/>
            <person name="vanKuyk P.A."/>
            <person name="Wortman J."/>
            <person name="Dyer P.S."/>
            <person name="Grigoriev I.V."/>
        </authorList>
    </citation>
    <scope>NUCLEOTIDE SEQUENCE [LARGE SCALE GENOMIC DNA]</scope>
    <source>
        <strain evidence="7">ITEM 5010</strain>
    </source>
</reference>
<dbReference type="AlphaFoldDB" id="A0A1R3RPK5"/>
<evidence type="ECO:0000313" key="6">
    <source>
        <dbReference type="EMBL" id="OOF96404.1"/>
    </source>
</evidence>
<dbReference type="CDD" id="cd05195">
    <property type="entry name" value="enoyl_red"/>
    <property type="match status" value="1"/>
</dbReference>
<keyword evidence="1" id="KW-0808">Transferase</keyword>
<dbReference type="InterPro" id="IPR042104">
    <property type="entry name" value="PKS_dehydratase_sf"/>
</dbReference>
<dbReference type="Proteomes" id="UP000188318">
    <property type="component" value="Unassembled WGS sequence"/>
</dbReference>
<comment type="caution">
    <text evidence="4">Lacks conserved residue(s) required for the propagation of feature annotation.</text>
</comment>
<dbReference type="VEuPathDB" id="FungiDB:ASPCADRAFT_4450"/>
<dbReference type="Gene3D" id="3.40.50.150">
    <property type="entry name" value="Vaccinia Virus protein VP39"/>
    <property type="match status" value="1"/>
</dbReference>
<evidence type="ECO:0000256" key="3">
    <source>
        <dbReference type="ARBA" id="ARBA00023268"/>
    </source>
</evidence>
<feature type="domain" description="PKS/mFAS DH" evidence="5">
    <location>
        <begin position="1"/>
        <end position="236"/>
    </location>
</feature>
<name>A0A1R3RPK5_ASPC5</name>
<dbReference type="EMBL" id="KV907498">
    <property type="protein sequence ID" value="OOF96404.1"/>
    <property type="molecule type" value="Genomic_DNA"/>
</dbReference>
<dbReference type="InterPro" id="IPR049900">
    <property type="entry name" value="PKS_mFAS_DH"/>
</dbReference>
<dbReference type="Gene3D" id="3.40.50.720">
    <property type="entry name" value="NAD(P)-binding Rossmann-like Domain"/>
    <property type="match status" value="1"/>
</dbReference>
<dbReference type="InterPro" id="IPR020843">
    <property type="entry name" value="ER"/>
</dbReference>
<evidence type="ECO:0000256" key="4">
    <source>
        <dbReference type="PROSITE-ProRule" id="PRU01363"/>
    </source>
</evidence>
<evidence type="ECO:0000259" key="5">
    <source>
        <dbReference type="PROSITE" id="PS52019"/>
    </source>
</evidence>
<keyword evidence="2" id="KW-0521">NADP</keyword>
<dbReference type="Gene3D" id="3.90.180.10">
    <property type="entry name" value="Medium-chain alcohol dehydrogenases, catalytic domain"/>
    <property type="match status" value="1"/>
</dbReference>